<dbReference type="CDD" id="cd03801">
    <property type="entry name" value="GT4_PimA-like"/>
    <property type="match status" value="1"/>
</dbReference>
<dbReference type="VEuPathDB" id="CryptoDB:GY17_00001596"/>
<dbReference type="SUPFAM" id="SSF51011">
    <property type="entry name" value="Glycosyl hydrolase domain"/>
    <property type="match status" value="1"/>
</dbReference>
<dbReference type="Pfam" id="PF13439">
    <property type="entry name" value="Glyco_transf_4"/>
    <property type="match status" value="1"/>
</dbReference>
<gene>
    <name evidence="5" type="ORF">CHUDEA5_3140</name>
    <name evidence="6" type="ORF">GY17_00001596</name>
</gene>
<dbReference type="VEuPathDB" id="CryptoDB:Chro.50057"/>
<feature type="compositionally biased region" description="Polar residues" evidence="2">
    <location>
        <begin position="1858"/>
        <end position="1868"/>
    </location>
</feature>
<evidence type="ECO:0000313" key="5">
    <source>
        <dbReference type="EMBL" id="CUV06386.1"/>
    </source>
</evidence>
<dbReference type="Proteomes" id="UP000199752">
    <property type="component" value="Chromosome 5"/>
</dbReference>
<accession>A0A0S4TFX2</accession>
<dbReference type="SUPFAM" id="SSF51445">
    <property type="entry name" value="(Trans)glycosidases"/>
    <property type="match status" value="1"/>
</dbReference>
<feature type="domain" description="Glycosyltransferase subfamily 4-like N-terminal" evidence="4">
    <location>
        <begin position="1246"/>
        <end position="1435"/>
    </location>
</feature>
<evidence type="ECO:0000313" key="7">
    <source>
        <dbReference type="Proteomes" id="UP001429100"/>
    </source>
</evidence>
<dbReference type="GO" id="GO:0005975">
    <property type="term" value="P:carbohydrate metabolic process"/>
    <property type="evidence" value="ECO:0007669"/>
    <property type="project" value="TreeGrafter"/>
</dbReference>
<keyword evidence="1" id="KW-0328">Glycosyltransferase</keyword>
<dbReference type="InterPro" id="IPR017853">
    <property type="entry name" value="GH"/>
</dbReference>
<evidence type="ECO:0000313" key="6">
    <source>
        <dbReference type="EMBL" id="PPS96878.1"/>
    </source>
</evidence>
<dbReference type="GO" id="GO:0003844">
    <property type="term" value="F:1,4-alpha-glucan branching enzyme activity"/>
    <property type="evidence" value="ECO:0007669"/>
    <property type="project" value="TreeGrafter"/>
</dbReference>
<evidence type="ECO:0000259" key="4">
    <source>
        <dbReference type="Pfam" id="PF13439"/>
    </source>
</evidence>
<reference evidence="6 7" key="3">
    <citation type="submission" date="2017-10" db="EMBL/GenBank/DDBJ databases">
        <title>Consistent, comparative and evidence-based genome annotation and re-annotation for the closely-related species, Cryptosporidium parvum, C. hominis and C. tyzzeri.</title>
        <authorList>
            <person name="Baptista R.P."/>
            <person name="Li Y."/>
            <person name="Sateriale A."/>
            <person name="Striepen B."/>
            <person name="Kissinger J.C."/>
        </authorList>
    </citation>
    <scope>NUCLEOTIDE SEQUENCE [LARGE SCALE GENOMIC DNA]</scope>
    <source>
        <strain evidence="6">30976</strain>
    </source>
</reference>
<reference evidence="6 7" key="1">
    <citation type="submission" date="2014-11" db="EMBL/GenBank/DDBJ databases">
        <title>Comparative genomic analysis of Cryptosporidium hominis reveals occurrence of genetic recombination in virulent subtypes.</title>
        <authorList>
            <person name="Guo Y."/>
            <person name="Tang K."/>
            <person name="Frace M."/>
            <person name="Li N."/>
            <person name="Roellig D.M."/>
            <person name="Sammons S."/>
            <person name="Knipe K."/>
            <person name="Rowe L."/>
            <person name="Feng Y."/>
            <person name="Xiao L."/>
        </authorList>
    </citation>
    <scope>NUCLEOTIDE SEQUENCE [LARGE SCALE GENOMIC DNA]</scope>
    <source>
        <strain evidence="6">30976</strain>
    </source>
</reference>
<dbReference type="Proteomes" id="UP001429100">
    <property type="component" value="Unassembled WGS sequence"/>
</dbReference>
<dbReference type="PANTHER" id="PTHR43651">
    <property type="entry name" value="1,4-ALPHA-GLUCAN-BRANCHING ENZYME"/>
    <property type="match status" value="1"/>
</dbReference>
<keyword evidence="7" id="KW-1185">Reference proteome</keyword>
<feature type="region of interest" description="Disordered" evidence="2">
    <location>
        <begin position="1839"/>
        <end position="1868"/>
    </location>
</feature>
<dbReference type="Gene3D" id="3.20.20.80">
    <property type="entry name" value="Glycosidases"/>
    <property type="match status" value="3"/>
</dbReference>
<dbReference type="EMBL" id="LN877951">
    <property type="protein sequence ID" value="CUV06386.1"/>
    <property type="molecule type" value="Genomic_DNA"/>
</dbReference>
<dbReference type="PANTHER" id="PTHR43651:SF3">
    <property type="entry name" value="1,4-ALPHA-GLUCAN-BRANCHING ENZYME"/>
    <property type="match status" value="1"/>
</dbReference>
<dbReference type="InterPro" id="IPR013780">
    <property type="entry name" value="Glyco_hydro_b"/>
</dbReference>
<feature type="domain" description="Glycosyl transferase family 1" evidence="3">
    <location>
        <begin position="1449"/>
        <end position="1612"/>
    </location>
</feature>
<reference evidence="5" key="2">
    <citation type="submission" date="2015-08" db="EMBL/GenBank/DDBJ databases">
        <authorList>
            <person name="Babu N.S."/>
            <person name="Beckwith C.J."/>
            <person name="Beseler K.G."/>
            <person name="Brison A."/>
            <person name="Carone J.V."/>
            <person name="Caskin T.P."/>
            <person name="Diamond M."/>
            <person name="Durham M.E."/>
            <person name="Foxe J.M."/>
            <person name="Go M."/>
            <person name="Henderson B.A."/>
            <person name="Jones I.B."/>
            <person name="McGettigan J.A."/>
            <person name="Micheletti S.J."/>
            <person name="Nasrallah M.E."/>
            <person name="Ortiz D."/>
            <person name="Piller C.R."/>
            <person name="Privatt S.R."/>
            <person name="Schneider S.L."/>
            <person name="Sharp S."/>
            <person name="Smith T.C."/>
            <person name="Stanton J.D."/>
            <person name="Ullery H.E."/>
            <person name="Wilson R.J."/>
            <person name="Serrano M.G."/>
            <person name="Buck G."/>
            <person name="Lee V."/>
            <person name="Wang Y."/>
            <person name="Carvalho R."/>
            <person name="Voegtly L."/>
            <person name="Shi R."/>
            <person name="Duckworth R."/>
            <person name="Johnson A."/>
            <person name="Loviza R."/>
            <person name="Walstead R."/>
            <person name="Shah Z."/>
            <person name="Kiflezghi M."/>
            <person name="Wade K."/>
            <person name="Ball S.L."/>
            <person name="Bradley K.W."/>
            <person name="Asai D.J."/>
            <person name="Bowman C.A."/>
            <person name="Russell D.A."/>
            <person name="Pope W.H."/>
            <person name="Jacobs-Sera D."/>
            <person name="Hendrix R.W."/>
            <person name="Hatfull G.F."/>
        </authorList>
    </citation>
    <scope>NUCLEOTIDE SEQUENCE [LARGE SCALE GENOMIC DNA]</scope>
</reference>
<keyword evidence="6" id="KW-0808">Transferase</keyword>
<dbReference type="Gene3D" id="2.60.40.1180">
    <property type="entry name" value="Golgi alpha-mannosidase II"/>
    <property type="match status" value="1"/>
</dbReference>
<dbReference type="Gene3D" id="3.40.50.2000">
    <property type="entry name" value="Glycogen Phosphorylase B"/>
    <property type="match status" value="2"/>
</dbReference>
<evidence type="ECO:0000256" key="2">
    <source>
        <dbReference type="SAM" id="MobiDB-lite"/>
    </source>
</evidence>
<dbReference type="EMBL" id="JTAI01000013">
    <property type="protein sequence ID" value="PPS96878.1"/>
    <property type="molecule type" value="Genomic_DNA"/>
</dbReference>
<proteinExistence type="predicted"/>
<dbReference type="GO" id="GO:0005737">
    <property type="term" value="C:cytoplasm"/>
    <property type="evidence" value="ECO:0007669"/>
    <property type="project" value="TreeGrafter"/>
</dbReference>
<evidence type="ECO:0000256" key="1">
    <source>
        <dbReference type="ARBA" id="ARBA00022676"/>
    </source>
</evidence>
<dbReference type="InterPro" id="IPR001296">
    <property type="entry name" value="Glyco_trans_1"/>
</dbReference>
<dbReference type="InterPro" id="IPR028098">
    <property type="entry name" value="Glyco_trans_4-like_N"/>
</dbReference>
<sequence length="2069" mass="234685">MSDREELELDKNVNRMRLELEEALDILTCHENEEISSNREGECCILDSYPLSMTLIRCENDKEKLGLIFQLNEFSRMVKGSYWMVLEDNKDPRNLCMLEFFNYSDGVFRNKMFEVIVDKNEREILQNYFSHSNSILNMNGGNKSEISNEKWMMTTLKRRRDIENSRNNLGLAFCNTFLKESNEKIRSFDLSSLAFMVKFSEVSNISELINNVETLYEDFWLNKMEESFLTVFSFSIENRLDGQARFEDELKKLSLSNPKKDAYMIHIFTSPTDYAMVTSTYNWSSYISTLKDLALGEARTEFMTQKLIYNSLENFENLNIFRTEDSERDLEIKENMMGGENLDGKSTIATTLNYYSTDSCKLVDSANGFSSTDLDSVTTSINSSTENLTLSKKGSTLEGLDENKELEVIDDIETFEDEEVIGFEEDPLLVSEWSNLRFWESAVVGASDSVAISNIRKKNLLYSNSTINSNNNQNEKLTDNQEIPVIQESVKEEEFYECREMMFDTHTLKAKLAKSIWGGATCSDRNCMQCFALLHAHAQTNAGKDVKTTENERIWCREGFTKFCEVYKSMGVVELKRKSELGNGNRAWLIREFIGDELTDQVFCYGLNRRRRSIKGGLRTMNIYLVGDFNDWNKTSHPMQLETENICLMNQEIYENYPSIPHFMKSRVYSIILDENKLKSFLSCSPKANSISFKIRIVTSKADGFTEGHMAEVNNSMGAVSSQELETYRLLSYSRSFTTSGIKDSTENALMNCNFHLESQKEHDGLRNRDFKYPLPRCVLKPRLGGSLKQNKDSIFDSNGKEYQIPVTSIIKGLVTNFRQSPLYIYEANIAFSSKGEFGTFVSFKEKVLPRISRGGYNCLLLTGLLEHYQSFSNSQYPFNYFTPYSKYGTLEEFKDLMDDCHSRGIAVIIDFNLTFADITNSNSMLQPCDREVNNNLSNLQDIIDIDEINMCSGSEASNGNMSREGSFIFGNGNSGTNIVRIDELFLDDSVVDLYESFMLTNLNTFNPSFFKHTPDVISPLFAYNKSYSRLNLGYIPMLAQIFSSLHYLLTQLGIDGFRFTVPDLSEEQEKYSYISSVLALINDTIHTIKPFAITIANELLLRENKDKACSELAVPLEYGGMGFDYIWNTSICSSLQDIILKSPSSLNIKKDIIDELLPHEDKMRNSNKKIRILYKNREKQNISSTGDNDNGNNNSYSDMGESDLHTVEFVSRNLYGIESLEMKTVTQNPLRIAMFSWESLYTHSVGGVSPHVSQLSASLVRLGHEVHLFTRATTSAYIIKVHDGVLYHECPFQLNSDFVTEIINMCNSFVYYMQRWEDGLTKVPDHPMLNNVKNGYRFNICHCHDWLAAPVLTSLRRIGNNNRTTILTLHSTEYGRCGNQSYGGQSGRISDIEREGSHTADRLICVSGVLAEEVCRLFGINRNKIRVIFNGINCKTFDSVAMDDAGEVKRQYGIGPLEPTFLCVARMALQKGVDLLIEAVPGILKYRNDTKFIIVGDGHQKDEIVRRSHQLGIYNSIRFVGKKSGDDVIRLYKACDAVVVPSRNEPFGIVVLEGWTAGKPVVATTSGGPRDFLTPNVDGYLVEPCKDSIAWGCCEILKNFDHSRWMGSRGRVKAAYSFSWDSIAQATSFLYFEQCNVLDVTPSLILKPNSPIILQAFGENALHHHMMVFDGFDKSVFALKQLKLLILTTMAFAKNGVFQSMGSEFGNPDSFDLPRPNNNMDNSKMCCKWDLADNKNLKFKHLEFFNTLLIRLEKFLSWIAKNNIQEYGVNNNYLSSLTCGSEGDSGKNGLTSTCYSKSISPLTKGTSTPLIPSEISPASTFSKRVLAKKQAIIKKLEESSGDNTSPVDNESVIYLDSTPQSNGKEGSKSIQNIYFRAKSLGKHSKDSLKILTTDSLYNSSSNINVVLCHELDKVMVIERNNCVFVFNFSEKYYNDYGFGISSELPQSLIIDTQDERFGGDKRYNITGSFCSTSIKSEQGFKIFSPNSEPSNINSIVNNKFPNNFQHESPYRFVNTKSLKQTVFLNMSPFSAYILAPSNLVQDFPCETVGDKLFSQNIDSFVDSIGLFC</sequence>
<dbReference type="VEuPathDB" id="CryptoDB:CHUDEA5_3140"/>
<organism evidence="5">
    <name type="scientific">Cryptosporidium hominis</name>
    <dbReference type="NCBI Taxonomy" id="237895"/>
    <lineage>
        <taxon>Eukaryota</taxon>
        <taxon>Sar</taxon>
        <taxon>Alveolata</taxon>
        <taxon>Apicomplexa</taxon>
        <taxon>Conoidasida</taxon>
        <taxon>Coccidia</taxon>
        <taxon>Eucoccidiorida</taxon>
        <taxon>Eimeriorina</taxon>
        <taxon>Cryptosporidiidae</taxon>
        <taxon>Cryptosporidium</taxon>
    </lineage>
</organism>
<dbReference type="SUPFAM" id="SSF53756">
    <property type="entry name" value="UDP-Glycosyltransferase/glycogen phosphorylase"/>
    <property type="match status" value="1"/>
</dbReference>
<name>A0A0S4TFX2_CRYHO</name>
<protein>
    <submittedName>
        <fullName evidence="6">Glycosyl transferase</fullName>
    </submittedName>
</protein>
<dbReference type="Pfam" id="PF00534">
    <property type="entry name" value="Glycos_transf_1"/>
    <property type="match status" value="1"/>
</dbReference>
<evidence type="ECO:0000259" key="3">
    <source>
        <dbReference type="Pfam" id="PF00534"/>
    </source>
</evidence>
<dbReference type="VEuPathDB" id="CryptoDB:ChTU502y2012_410g0225"/>